<evidence type="ECO:0000256" key="7">
    <source>
        <dbReference type="RuleBase" id="RU368071"/>
    </source>
</evidence>
<dbReference type="InterPro" id="IPR010987">
    <property type="entry name" value="Glutathione-S-Trfase_C-like"/>
</dbReference>
<evidence type="ECO:0000259" key="8">
    <source>
        <dbReference type="PROSITE" id="PS50404"/>
    </source>
</evidence>
<comment type="similarity">
    <text evidence="1 7">Belongs to the GST superfamily. Omega family.</text>
</comment>
<dbReference type="SFLD" id="SFLDG01152">
    <property type="entry name" value="Main.3:_Omega-_and_Tau-like"/>
    <property type="match status" value="1"/>
</dbReference>
<evidence type="ECO:0000256" key="2">
    <source>
        <dbReference type="ARBA" id="ARBA00022679"/>
    </source>
</evidence>
<dbReference type="FunFam" id="1.20.1050.10:FF:000009">
    <property type="entry name" value="Glutathione S-transferase omega-1"/>
    <property type="match status" value="1"/>
</dbReference>
<protein>
    <recommendedName>
        <fullName evidence="7">Glutathione S-transferase omega</fullName>
        <shortName evidence="7">GSTO</shortName>
        <ecNumber evidence="7">1.20.4.2</ecNumber>
        <ecNumber evidence="7">1.8.5.1</ecNumber>
        <ecNumber evidence="7">2.5.1.18</ecNumber>
    </recommendedName>
    <alternativeName>
        <fullName evidence="7">Glutathione-dependent dehydroascorbate reductase</fullName>
    </alternativeName>
    <alternativeName>
        <fullName evidence="7">Monomethylarsonic acid reductase</fullName>
    </alternativeName>
</protein>
<dbReference type="EC" id="2.5.1.18" evidence="7"/>
<dbReference type="Pfam" id="PF13409">
    <property type="entry name" value="GST_N_2"/>
    <property type="match status" value="1"/>
</dbReference>
<dbReference type="EC" id="1.8.5.1" evidence="7"/>
<evidence type="ECO:0000256" key="5">
    <source>
        <dbReference type="ARBA" id="ARBA00048353"/>
    </source>
</evidence>
<dbReference type="SFLD" id="SFLDG00358">
    <property type="entry name" value="Main_(cytGST)"/>
    <property type="match status" value="1"/>
</dbReference>
<keyword evidence="3 7" id="KW-0560">Oxidoreductase</keyword>
<evidence type="ECO:0000313" key="11">
    <source>
        <dbReference type="Proteomes" id="UP000694620"/>
    </source>
</evidence>
<dbReference type="InterPro" id="IPR040079">
    <property type="entry name" value="Glutathione_S-Trfase"/>
</dbReference>
<evidence type="ECO:0000256" key="6">
    <source>
        <dbReference type="ARBA" id="ARBA00049544"/>
    </source>
</evidence>
<dbReference type="Pfam" id="PF14497">
    <property type="entry name" value="GST_C_3"/>
    <property type="match status" value="1"/>
</dbReference>
<comment type="catalytic activity">
    <reaction evidence="4 7">
        <text>RX + glutathione = an S-substituted glutathione + a halide anion + H(+)</text>
        <dbReference type="Rhea" id="RHEA:16437"/>
        <dbReference type="ChEBI" id="CHEBI:15378"/>
        <dbReference type="ChEBI" id="CHEBI:16042"/>
        <dbReference type="ChEBI" id="CHEBI:17792"/>
        <dbReference type="ChEBI" id="CHEBI:57925"/>
        <dbReference type="ChEBI" id="CHEBI:90779"/>
        <dbReference type="EC" id="2.5.1.18"/>
    </reaction>
</comment>
<dbReference type="SFLD" id="SFLDS00019">
    <property type="entry name" value="Glutathione_Transferase_(cytos"/>
    <property type="match status" value="1"/>
</dbReference>
<feature type="domain" description="GST C-terminal" evidence="9">
    <location>
        <begin position="105"/>
        <end position="225"/>
    </location>
</feature>
<evidence type="ECO:0000256" key="3">
    <source>
        <dbReference type="ARBA" id="ARBA00023002"/>
    </source>
</evidence>
<dbReference type="CDD" id="cd03055">
    <property type="entry name" value="GST_N_Omega"/>
    <property type="match status" value="1"/>
</dbReference>
<evidence type="ECO:0000313" key="10">
    <source>
        <dbReference type="Ensembl" id="ENSECRP00000010908.1"/>
    </source>
</evidence>
<evidence type="ECO:0000256" key="4">
    <source>
        <dbReference type="ARBA" id="ARBA00047960"/>
    </source>
</evidence>
<evidence type="ECO:0000256" key="1">
    <source>
        <dbReference type="ARBA" id="ARBA00011067"/>
    </source>
</evidence>
<gene>
    <name evidence="10" type="primary">GSTO1</name>
    <name evidence="10" type="synonym">gsto2</name>
</gene>
<sequence length="241" mass="27973">MAPCEKCIPKESTPPSRVAEGLIRLYSMRFCPYAQRARLILIAKGIKHETININLKNKPDWFFEKNPFGTVPVIECPNGKVIYESPIICEYLDEAFPEKKLMPSDPYEKAKQKMLLEHYSKTVPYFYSIAAALRNKEDASKQEEEFKQKLTYLDGILEKQKTQFFGGDSVSMIDYMIWPWFERIQGFQLQHCLQHTSNLNSWVSRMKEDPAVKATMNCPDTFKTFYNLYAQGSLEACDYGL</sequence>
<dbReference type="InterPro" id="IPR004046">
    <property type="entry name" value="GST_C"/>
</dbReference>
<dbReference type="SUPFAM" id="SSF47616">
    <property type="entry name" value="GST C-terminal domain-like"/>
    <property type="match status" value="1"/>
</dbReference>
<dbReference type="Proteomes" id="UP000694620">
    <property type="component" value="Chromosome 2"/>
</dbReference>
<dbReference type="GO" id="GO:0045174">
    <property type="term" value="F:glutathione dehydrogenase (ascorbate) activity"/>
    <property type="evidence" value="ECO:0007669"/>
    <property type="project" value="UniProtKB-UniRule"/>
</dbReference>
<dbReference type="PRINTS" id="PR01625">
    <property type="entry name" value="GSTRNSFRASEO"/>
</dbReference>
<keyword evidence="11" id="KW-1185">Reference proteome</keyword>
<dbReference type="GO" id="GO:0006749">
    <property type="term" value="P:glutathione metabolic process"/>
    <property type="evidence" value="ECO:0007669"/>
    <property type="project" value="UniProtKB-UniRule"/>
</dbReference>
<dbReference type="GO" id="GO:0004364">
    <property type="term" value="F:glutathione transferase activity"/>
    <property type="evidence" value="ECO:0007669"/>
    <property type="project" value="UniProtKB-UniRule"/>
</dbReference>
<dbReference type="PROSITE" id="PS50404">
    <property type="entry name" value="GST_NTER"/>
    <property type="match status" value="1"/>
</dbReference>
<dbReference type="InterPro" id="IPR005442">
    <property type="entry name" value="GST_omega"/>
</dbReference>
<dbReference type="GeneTree" id="ENSGT00940000155351"/>
<dbReference type="InterPro" id="IPR050983">
    <property type="entry name" value="GST_Omega/HSP26"/>
</dbReference>
<dbReference type="Gene3D" id="1.20.1050.10">
    <property type="match status" value="1"/>
</dbReference>
<dbReference type="PROSITE" id="PS50405">
    <property type="entry name" value="GST_CTER"/>
    <property type="match status" value="1"/>
</dbReference>
<dbReference type="InterPro" id="IPR036282">
    <property type="entry name" value="Glutathione-S-Trfase_C_sf"/>
</dbReference>
<organism evidence="10 11">
    <name type="scientific">Erpetoichthys calabaricus</name>
    <name type="common">Rope fish</name>
    <name type="synonym">Calamoichthys calabaricus</name>
    <dbReference type="NCBI Taxonomy" id="27687"/>
    <lineage>
        <taxon>Eukaryota</taxon>
        <taxon>Metazoa</taxon>
        <taxon>Chordata</taxon>
        <taxon>Craniata</taxon>
        <taxon>Vertebrata</taxon>
        <taxon>Euteleostomi</taxon>
        <taxon>Actinopterygii</taxon>
        <taxon>Polypteriformes</taxon>
        <taxon>Polypteridae</taxon>
        <taxon>Erpetoichthys</taxon>
    </lineage>
</organism>
<dbReference type="GO" id="GO:0050610">
    <property type="term" value="F:methylarsonate reductase activity"/>
    <property type="evidence" value="ECO:0007669"/>
    <property type="project" value="UniProtKB-UniRule"/>
</dbReference>
<dbReference type="FunFam" id="3.40.30.10:FF:000123">
    <property type="entry name" value="Glutathione transferase o1"/>
    <property type="match status" value="1"/>
</dbReference>
<reference evidence="10" key="2">
    <citation type="submission" date="2025-08" db="UniProtKB">
        <authorList>
            <consortium name="Ensembl"/>
        </authorList>
    </citation>
    <scope>IDENTIFICATION</scope>
</reference>
<proteinExistence type="inferred from homology"/>
<comment type="catalytic activity">
    <reaction evidence="5 7">
        <text>methylarsonate + 2 glutathione + H(+) = methylarsonous acid + glutathione disulfide + H2O</text>
        <dbReference type="Rhea" id="RHEA:15969"/>
        <dbReference type="ChEBI" id="CHEBI:15377"/>
        <dbReference type="ChEBI" id="CHEBI:15378"/>
        <dbReference type="ChEBI" id="CHEBI:17826"/>
        <dbReference type="ChEBI" id="CHEBI:33409"/>
        <dbReference type="ChEBI" id="CHEBI:57925"/>
        <dbReference type="ChEBI" id="CHEBI:58297"/>
        <dbReference type="EC" id="1.20.4.2"/>
    </reaction>
</comment>
<dbReference type="Ensembl" id="ENSECRT00000011085.1">
    <property type="protein sequence ID" value="ENSECRP00000010908.1"/>
    <property type="gene ID" value="ENSECRG00000007253.1"/>
</dbReference>
<dbReference type="OrthoDB" id="4951845at2759"/>
<dbReference type="InterPro" id="IPR045073">
    <property type="entry name" value="Omega/Tau-like"/>
</dbReference>
<dbReference type="InterPro" id="IPR036249">
    <property type="entry name" value="Thioredoxin-like_sf"/>
</dbReference>
<comment type="function">
    <text evidence="7">Exhibits glutathione-dependent thiol transferase activity. Has high dehydroascorbate reductase activity and may contribute to the recycling of ascorbic acid. Participates in the biotransformation of inorganic arsenic and reduces monomethylarsonic acid (MMA).</text>
</comment>
<name>A0A8C4S3L4_ERPCA</name>
<dbReference type="PANTHER" id="PTHR43968:SF6">
    <property type="entry name" value="GLUTATHIONE S-TRANSFERASE OMEGA"/>
    <property type="match status" value="1"/>
</dbReference>
<evidence type="ECO:0000259" key="9">
    <source>
        <dbReference type="PROSITE" id="PS50405"/>
    </source>
</evidence>
<reference evidence="10" key="1">
    <citation type="submission" date="2021-06" db="EMBL/GenBank/DDBJ databases">
        <authorList>
            <consortium name="Wellcome Sanger Institute Data Sharing"/>
        </authorList>
    </citation>
    <scope>NUCLEOTIDE SEQUENCE [LARGE SCALE GENOMIC DNA]</scope>
</reference>
<accession>A0A8C4S3L4</accession>
<dbReference type="SUPFAM" id="SSF52833">
    <property type="entry name" value="Thioredoxin-like"/>
    <property type="match status" value="1"/>
</dbReference>
<feature type="domain" description="GST N-terminal" evidence="8">
    <location>
        <begin position="21"/>
        <end position="100"/>
    </location>
</feature>
<dbReference type="Gene3D" id="3.40.30.10">
    <property type="entry name" value="Glutaredoxin"/>
    <property type="match status" value="1"/>
</dbReference>
<dbReference type="GO" id="GO:0005737">
    <property type="term" value="C:cytoplasm"/>
    <property type="evidence" value="ECO:0007669"/>
    <property type="project" value="InterPro"/>
</dbReference>
<dbReference type="PANTHER" id="PTHR43968">
    <property type="match status" value="1"/>
</dbReference>
<dbReference type="EC" id="1.20.4.2" evidence="7"/>
<dbReference type="CDD" id="cd03184">
    <property type="entry name" value="GST_C_Omega"/>
    <property type="match status" value="1"/>
</dbReference>
<dbReference type="InterPro" id="IPR004045">
    <property type="entry name" value="Glutathione_S-Trfase_N"/>
</dbReference>
<keyword evidence="2 7" id="KW-0808">Transferase</keyword>
<reference evidence="10" key="3">
    <citation type="submission" date="2025-09" db="UniProtKB">
        <authorList>
            <consortium name="Ensembl"/>
        </authorList>
    </citation>
    <scope>IDENTIFICATION</scope>
</reference>
<comment type="catalytic activity">
    <reaction evidence="6 7">
        <text>L-dehydroascorbate + 2 glutathione = glutathione disulfide + L-ascorbate</text>
        <dbReference type="Rhea" id="RHEA:24424"/>
        <dbReference type="ChEBI" id="CHEBI:38290"/>
        <dbReference type="ChEBI" id="CHEBI:57925"/>
        <dbReference type="ChEBI" id="CHEBI:58297"/>
        <dbReference type="ChEBI" id="CHEBI:58539"/>
        <dbReference type="EC" id="1.8.5.1"/>
    </reaction>
</comment>
<dbReference type="AlphaFoldDB" id="A0A8C4S3L4"/>